<dbReference type="KEGG" id="more:E1B28_008604"/>
<dbReference type="AlphaFoldDB" id="A0A9P7USA5"/>
<dbReference type="OrthoDB" id="1921208at2759"/>
<dbReference type="GO" id="GO:0009055">
    <property type="term" value="F:electron transfer activity"/>
    <property type="evidence" value="ECO:0007669"/>
    <property type="project" value="InterPro"/>
</dbReference>
<evidence type="ECO:0000256" key="3">
    <source>
        <dbReference type="SAM" id="MobiDB-lite"/>
    </source>
</evidence>
<evidence type="ECO:0000313" key="6">
    <source>
        <dbReference type="Proteomes" id="UP001049176"/>
    </source>
</evidence>
<organism evidence="5 6">
    <name type="scientific">Marasmius oreades</name>
    <name type="common">fairy-ring Marasmius</name>
    <dbReference type="NCBI Taxonomy" id="181124"/>
    <lineage>
        <taxon>Eukaryota</taxon>
        <taxon>Fungi</taxon>
        <taxon>Dikarya</taxon>
        <taxon>Basidiomycota</taxon>
        <taxon>Agaricomycotina</taxon>
        <taxon>Agaricomycetes</taxon>
        <taxon>Agaricomycetidae</taxon>
        <taxon>Agaricales</taxon>
        <taxon>Marasmiineae</taxon>
        <taxon>Marasmiaceae</taxon>
        <taxon>Marasmius</taxon>
    </lineage>
</organism>
<comment type="caution">
    <text evidence="5">The sequence shown here is derived from an EMBL/GenBank/DDBJ whole genome shotgun (WGS) entry which is preliminary data.</text>
</comment>
<dbReference type="Pfam" id="PF00127">
    <property type="entry name" value="Copper-bind"/>
    <property type="match status" value="1"/>
</dbReference>
<reference evidence="5" key="1">
    <citation type="journal article" date="2021" name="Genome Biol. Evol.">
        <title>The assembled and annotated genome of the fairy-ring fungus Marasmius oreades.</title>
        <authorList>
            <person name="Hiltunen M."/>
            <person name="Ament-Velasquez S.L."/>
            <person name="Johannesson H."/>
        </authorList>
    </citation>
    <scope>NUCLEOTIDE SEQUENCE</scope>
    <source>
        <strain evidence="5">03SP1</strain>
    </source>
</reference>
<keyword evidence="2" id="KW-0186">Copper</keyword>
<dbReference type="Proteomes" id="UP001049176">
    <property type="component" value="Chromosome 5"/>
</dbReference>
<sequence>MMNLHAIMIGLAAWERNHQNSCHSFVRGQKAPAALQISPMSLFKSILHLTLLPAVVLAQGYGGGGGGSGTTTSSPSAPSAPADTPGQMNVDVFYQGNYVFHPPNLNASNGTLVTFYIPGGALPHSVTQSSFNAPCTYLQANTTASTPAGFDSGLTNSKQFTINITDDTKPIWFHCKSPLHCGMGMVGSINAPSTGNTHDMFVAKAKSIGNNEVTEADTGAVTGGFNAVATAGPSASSNGSTKVMASVGVSLYFVILVLSLL</sequence>
<gene>
    <name evidence="5" type="ORF">E1B28_008604</name>
</gene>
<dbReference type="RefSeq" id="XP_043008708.1">
    <property type="nucleotide sequence ID" value="XM_043153424.1"/>
</dbReference>
<accession>A0A9P7USA5</accession>
<evidence type="ECO:0000256" key="1">
    <source>
        <dbReference type="ARBA" id="ARBA00022723"/>
    </source>
</evidence>
<keyword evidence="1" id="KW-0479">Metal-binding</keyword>
<protein>
    <recommendedName>
        <fullName evidence="4">Blue (type 1) copper domain-containing protein</fullName>
    </recommendedName>
</protein>
<dbReference type="PANTHER" id="PTHR34883:SF15">
    <property type="entry name" value="EXTRACELLULAR SERINE-RICH PROTEIN"/>
    <property type="match status" value="1"/>
</dbReference>
<dbReference type="GeneID" id="66077680"/>
<evidence type="ECO:0000259" key="4">
    <source>
        <dbReference type="Pfam" id="PF00127"/>
    </source>
</evidence>
<feature type="region of interest" description="Disordered" evidence="3">
    <location>
        <begin position="65"/>
        <end position="85"/>
    </location>
</feature>
<dbReference type="Gene3D" id="2.60.40.420">
    <property type="entry name" value="Cupredoxins - blue copper proteins"/>
    <property type="match status" value="1"/>
</dbReference>
<keyword evidence="6" id="KW-1185">Reference proteome</keyword>
<proteinExistence type="predicted"/>
<dbReference type="InterPro" id="IPR052953">
    <property type="entry name" value="Ser-rich/MCO-related"/>
</dbReference>
<dbReference type="CDD" id="cd00920">
    <property type="entry name" value="Cupredoxin"/>
    <property type="match status" value="1"/>
</dbReference>
<dbReference type="InterPro" id="IPR008972">
    <property type="entry name" value="Cupredoxin"/>
</dbReference>
<evidence type="ECO:0000313" key="5">
    <source>
        <dbReference type="EMBL" id="KAG7092238.1"/>
    </source>
</evidence>
<feature type="domain" description="Blue (type 1) copper" evidence="4">
    <location>
        <begin position="95"/>
        <end position="189"/>
    </location>
</feature>
<dbReference type="EMBL" id="CM032185">
    <property type="protein sequence ID" value="KAG7092238.1"/>
    <property type="molecule type" value="Genomic_DNA"/>
</dbReference>
<dbReference type="GO" id="GO:0005507">
    <property type="term" value="F:copper ion binding"/>
    <property type="evidence" value="ECO:0007669"/>
    <property type="project" value="InterPro"/>
</dbReference>
<name>A0A9P7USA5_9AGAR</name>
<dbReference type="SUPFAM" id="SSF49503">
    <property type="entry name" value="Cupredoxins"/>
    <property type="match status" value="1"/>
</dbReference>
<feature type="compositionally biased region" description="Low complexity" evidence="3">
    <location>
        <begin position="70"/>
        <end position="85"/>
    </location>
</feature>
<dbReference type="InterPro" id="IPR000923">
    <property type="entry name" value="BlueCu_1"/>
</dbReference>
<evidence type="ECO:0000256" key="2">
    <source>
        <dbReference type="ARBA" id="ARBA00023008"/>
    </source>
</evidence>
<dbReference type="PANTHER" id="PTHR34883">
    <property type="entry name" value="SERINE-RICH PROTEIN, PUTATIVE-RELATED-RELATED"/>
    <property type="match status" value="1"/>
</dbReference>